<gene>
    <name evidence="1" type="primary">ORF165</name>
    <name evidence="1" type="ORF">Cyp_cre1Pt0320</name>
</gene>
<proteinExistence type="predicted"/>
<dbReference type="EMBL" id="MF770625">
    <property type="protein sequence ID" value="ATG26693.1"/>
    <property type="molecule type" value="Genomic_DNA"/>
</dbReference>
<dbReference type="AlphaFoldDB" id="A0A291F3J4"/>
<sequence>MSTIKHTPQDRGYIFEKRLDLDKNNIYYCNQFSKKNGTPNRYIQDRGHFFENRVQIEKKYENDDKKYRCPFFYLKNYFMNWDRKKFTLGLKKGRGVWETNKAQLNSGRWVYYQKLILCLLCRLSKELGSGSKDRDDELIEKIGQLHGILFRGNKKGEKRRVDRDI</sequence>
<geneLocation type="plastid" evidence="1"/>
<accession>A0A291F3J4</accession>
<dbReference type="RefSeq" id="YP_009436417.1">
    <property type="nucleotide sequence ID" value="NC_036089.1"/>
</dbReference>
<evidence type="ECO:0000313" key="1">
    <source>
        <dbReference type="EMBL" id="ATG26693.1"/>
    </source>
</evidence>
<protein>
    <submittedName>
        <fullName evidence="1">Uncharacterized protein</fullName>
    </submittedName>
</protein>
<reference evidence="1" key="1">
    <citation type="journal article" date="2014" name="Proc. Natl. Acad. Sci. U.S.A.">
        <title>The dynamic history of plastid genomes in the Campanulaceae sensu lato is unique among angiosperms.</title>
        <authorList>
            <person name="Knox E.B."/>
        </authorList>
    </citation>
    <scope>NUCLEOTIDE SEQUENCE</scope>
</reference>
<reference evidence="1" key="2">
    <citation type="submission" date="2017-08" db="EMBL/GenBank/DDBJ databases">
        <authorList>
            <person name="Knox E.B."/>
        </authorList>
    </citation>
    <scope>NUCLEOTIDE SEQUENCE</scope>
</reference>
<dbReference type="GeneID" id="34729156"/>
<organism evidence="1">
    <name type="scientific">Cyphia crenata</name>
    <dbReference type="NCBI Taxonomy" id="2041116"/>
    <lineage>
        <taxon>Eukaryota</taxon>
        <taxon>Viridiplantae</taxon>
        <taxon>Streptophyta</taxon>
        <taxon>Embryophyta</taxon>
        <taxon>Tracheophyta</taxon>
        <taxon>Spermatophyta</taxon>
        <taxon>Magnoliopsida</taxon>
        <taxon>eudicotyledons</taxon>
        <taxon>Gunneridae</taxon>
        <taxon>Pentapetalae</taxon>
        <taxon>asterids</taxon>
        <taxon>campanulids</taxon>
        <taxon>Asterales</taxon>
        <taxon>Campanulaceae</taxon>
        <taxon>Cyphia</taxon>
    </lineage>
</organism>
<keyword evidence="1" id="KW-0934">Plastid</keyword>
<name>A0A291F3J4_9ASTR</name>